<feature type="transmembrane region" description="Helical" evidence="6">
    <location>
        <begin position="259"/>
        <end position="276"/>
    </location>
</feature>
<keyword evidence="5 6" id="KW-0472">Membrane</keyword>
<evidence type="ECO:0000256" key="1">
    <source>
        <dbReference type="ARBA" id="ARBA00004651"/>
    </source>
</evidence>
<feature type="transmembrane region" description="Helical" evidence="6">
    <location>
        <begin position="485"/>
        <end position="509"/>
    </location>
</feature>
<dbReference type="Pfam" id="PF05425">
    <property type="entry name" value="CopD"/>
    <property type="match status" value="1"/>
</dbReference>
<feature type="transmembrane region" description="Helical" evidence="6">
    <location>
        <begin position="88"/>
        <end position="111"/>
    </location>
</feature>
<evidence type="ECO:0000256" key="6">
    <source>
        <dbReference type="SAM" id="Phobius"/>
    </source>
</evidence>
<feature type="transmembrane region" description="Helical" evidence="6">
    <location>
        <begin position="222"/>
        <end position="247"/>
    </location>
</feature>
<keyword evidence="2" id="KW-1003">Cell membrane</keyword>
<accession>A0A7W9GFF4</accession>
<dbReference type="EMBL" id="JACHMB010000001">
    <property type="protein sequence ID" value="MBB5782839.1"/>
    <property type="molecule type" value="Genomic_DNA"/>
</dbReference>
<dbReference type="PANTHER" id="PTHR34820">
    <property type="entry name" value="INNER MEMBRANE PROTEIN YEBZ"/>
    <property type="match status" value="1"/>
</dbReference>
<feature type="transmembrane region" description="Helical" evidence="6">
    <location>
        <begin position="47"/>
        <end position="76"/>
    </location>
</feature>
<feature type="transmembrane region" description="Helical" evidence="6">
    <location>
        <begin position="358"/>
        <end position="375"/>
    </location>
</feature>
<protein>
    <submittedName>
        <fullName evidence="8">Putative copper resistance protein D</fullName>
    </submittedName>
</protein>
<evidence type="ECO:0000259" key="7">
    <source>
        <dbReference type="Pfam" id="PF05425"/>
    </source>
</evidence>
<dbReference type="Pfam" id="PF09678">
    <property type="entry name" value="Caa3_CtaG"/>
    <property type="match status" value="1"/>
</dbReference>
<dbReference type="AlphaFoldDB" id="A0A7W9GFF4"/>
<feature type="domain" description="Copper resistance protein D" evidence="7">
    <location>
        <begin position="221"/>
        <end position="318"/>
    </location>
</feature>
<dbReference type="InterPro" id="IPR019108">
    <property type="entry name" value="Caa3_assmbl_CtaG-rel"/>
</dbReference>
<keyword evidence="3 6" id="KW-0812">Transmembrane</keyword>
<feature type="transmembrane region" description="Helical" evidence="6">
    <location>
        <begin position="387"/>
        <end position="408"/>
    </location>
</feature>
<reference evidence="8 9" key="1">
    <citation type="submission" date="2020-08" db="EMBL/GenBank/DDBJ databases">
        <title>Sequencing the genomes of 1000 actinobacteria strains.</title>
        <authorList>
            <person name="Klenk H.-P."/>
        </authorList>
    </citation>
    <scope>NUCLEOTIDE SEQUENCE [LARGE SCALE GENOMIC DNA]</scope>
    <source>
        <strain evidence="8 9">DSM 45507</strain>
    </source>
</reference>
<dbReference type="GO" id="GO:0005886">
    <property type="term" value="C:plasma membrane"/>
    <property type="evidence" value="ECO:0007669"/>
    <property type="project" value="UniProtKB-SubCell"/>
</dbReference>
<dbReference type="InterPro" id="IPR032694">
    <property type="entry name" value="CopC/D"/>
</dbReference>
<dbReference type="RefSeq" id="WP_185075862.1">
    <property type="nucleotide sequence ID" value="NZ_JACHMB010000001.1"/>
</dbReference>
<evidence type="ECO:0000313" key="9">
    <source>
        <dbReference type="Proteomes" id="UP000579153"/>
    </source>
</evidence>
<feature type="transmembrane region" description="Helical" evidence="6">
    <location>
        <begin position="186"/>
        <end position="210"/>
    </location>
</feature>
<comment type="caution">
    <text evidence="8">The sequence shown here is derived from an EMBL/GenBank/DDBJ whole genome shotgun (WGS) entry which is preliminary data.</text>
</comment>
<name>A0A7W9GFF4_9ACTN</name>
<evidence type="ECO:0000313" key="8">
    <source>
        <dbReference type="EMBL" id="MBB5782839.1"/>
    </source>
</evidence>
<proteinExistence type="predicted"/>
<keyword evidence="4 6" id="KW-1133">Transmembrane helix</keyword>
<comment type="subcellular location">
    <subcellularLocation>
        <location evidence="1">Cell membrane</location>
        <topology evidence="1">Multi-pass membrane protein</topology>
    </subcellularLocation>
</comment>
<sequence>MRAATRLYAGSVVAAGVVVLVAALWFGGAGAEPVIAGLPTAGPVTEWALPLVKLCYDLCAAATLGTLLAAVVLAPAGSPEKAACLRAARWWALGWAVTAALSYPLTMSYVLPLPVTDLIADPGLLRYGLTIPQARVVLPVLGAITMVVLATRLPRLPGWIALAVAAFGLLPPAYVGHAASAADHDVAVSALTVHLIAVSLWVGGLGAVLVHFRRAGDLRVVLSRFSTIALCCFAAVAVSGAVGAWVRLSAVSDLWRTEYGQFLLAKTAALVLLGLFGRTHRDRTVAHVADRSARHLFVRLAAGELIVMMAAMGLAVGLSRTPPPPPPPGAVEAHERLLEYDLPPFTPGALLTELRPDSLILLCLALPAVGYLVGVRRVGDWPLGRTLAWYTGLALLALVLLSGIGGYARAMLSVQALQHVVVAVVAPLLLCLGAPLTLAARATTESSQYGDLGARLRKGGPAFLAVLPAAYMVAFPLLYRTGWLVWSLAGHAAHLFTMALFLGGGLLVFRVLAGVDPMPGPVSRPLRAGLLGGVLLVQLAVGAFLLLGPPVAADWFYLVGPDDAPDLFADQRLAGAVHLLVPLLPLALLAVRLARHTP</sequence>
<feature type="transmembrane region" description="Helical" evidence="6">
    <location>
        <begin position="156"/>
        <end position="174"/>
    </location>
</feature>
<feature type="transmembrane region" description="Helical" evidence="6">
    <location>
        <begin position="131"/>
        <end position="149"/>
    </location>
</feature>
<evidence type="ECO:0000256" key="5">
    <source>
        <dbReference type="ARBA" id="ARBA00023136"/>
    </source>
</evidence>
<dbReference type="PANTHER" id="PTHR34820:SF4">
    <property type="entry name" value="INNER MEMBRANE PROTEIN YEBZ"/>
    <property type="match status" value="1"/>
</dbReference>
<feature type="transmembrane region" description="Helical" evidence="6">
    <location>
        <begin position="573"/>
        <end position="594"/>
    </location>
</feature>
<dbReference type="InterPro" id="IPR008457">
    <property type="entry name" value="Cu-R_CopD_dom"/>
</dbReference>
<dbReference type="Proteomes" id="UP000579153">
    <property type="component" value="Unassembled WGS sequence"/>
</dbReference>
<gene>
    <name evidence="8" type="ORF">HD596_009595</name>
</gene>
<evidence type="ECO:0000256" key="3">
    <source>
        <dbReference type="ARBA" id="ARBA00022692"/>
    </source>
</evidence>
<feature type="transmembrane region" description="Helical" evidence="6">
    <location>
        <begin position="296"/>
        <end position="318"/>
    </location>
</feature>
<keyword evidence="9" id="KW-1185">Reference proteome</keyword>
<evidence type="ECO:0000256" key="4">
    <source>
        <dbReference type="ARBA" id="ARBA00022989"/>
    </source>
</evidence>
<organism evidence="8 9">
    <name type="scientific">Nonomuraea jabiensis</name>
    <dbReference type="NCBI Taxonomy" id="882448"/>
    <lineage>
        <taxon>Bacteria</taxon>
        <taxon>Bacillati</taxon>
        <taxon>Actinomycetota</taxon>
        <taxon>Actinomycetes</taxon>
        <taxon>Streptosporangiales</taxon>
        <taxon>Streptosporangiaceae</taxon>
        <taxon>Nonomuraea</taxon>
    </lineage>
</organism>
<dbReference type="GO" id="GO:0006825">
    <property type="term" value="P:copper ion transport"/>
    <property type="evidence" value="ECO:0007669"/>
    <property type="project" value="InterPro"/>
</dbReference>
<feature type="transmembrane region" description="Helical" evidence="6">
    <location>
        <begin position="420"/>
        <end position="440"/>
    </location>
</feature>
<feature type="transmembrane region" description="Helical" evidence="6">
    <location>
        <begin position="530"/>
        <end position="553"/>
    </location>
</feature>
<feature type="transmembrane region" description="Helical" evidence="6">
    <location>
        <begin position="461"/>
        <end position="479"/>
    </location>
</feature>
<evidence type="ECO:0000256" key="2">
    <source>
        <dbReference type="ARBA" id="ARBA00022475"/>
    </source>
</evidence>
<feature type="transmembrane region" description="Helical" evidence="6">
    <location>
        <begin position="7"/>
        <end position="27"/>
    </location>
</feature>